<gene>
    <name evidence="1" type="ORF">CO661_32965</name>
</gene>
<evidence type="ECO:0000313" key="1">
    <source>
        <dbReference type="EMBL" id="PDT43810.1"/>
    </source>
</evidence>
<accession>A0A2A6LNB4</accession>
<dbReference type="Proteomes" id="UP000220353">
    <property type="component" value="Unassembled WGS sequence"/>
</dbReference>
<name>A0A2A6LNB4_RHIFR</name>
<dbReference type="Pfam" id="PF05045">
    <property type="entry name" value="RgpF"/>
    <property type="match status" value="1"/>
</dbReference>
<organism evidence="1 2">
    <name type="scientific">Rhizobium fredii</name>
    <name type="common">Sinorhizobium fredii</name>
    <dbReference type="NCBI Taxonomy" id="380"/>
    <lineage>
        <taxon>Bacteria</taxon>
        <taxon>Pseudomonadati</taxon>
        <taxon>Pseudomonadota</taxon>
        <taxon>Alphaproteobacteria</taxon>
        <taxon>Hyphomicrobiales</taxon>
        <taxon>Rhizobiaceae</taxon>
        <taxon>Sinorhizobium/Ensifer group</taxon>
        <taxon>Sinorhizobium</taxon>
    </lineage>
</organism>
<reference evidence="1 2" key="1">
    <citation type="submission" date="2017-09" db="EMBL/GenBank/DDBJ databases">
        <title>Comparative genomics of rhizobia isolated from Phaseolus vulgaris in China.</title>
        <authorList>
            <person name="Tong W."/>
        </authorList>
    </citation>
    <scope>NUCLEOTIDE SEQUENCE [LARGE SCALE GENOMIC DNA]</scope>
    <source>
        <strain evidence="1 2">PCH1</strain>
    </source>
</reference>
<protein>
    <recommendedName>
        <fullName evidence="3">Rhamnan synthesis protein F</fullName>
    </recommendedName>
</protein>
<evidence type="ECO:0000313" key="2">
    <source>
        <dbReference type="Proteomes" id="UP000220353"/>
    </source>
</evidence>
<dbReference type="AlphaFoldDB" id="A0A2A6LNB4"/>
<proteinExistence type="predicted"/>
<dbReference type="EMBL" id="NWTC01000060">
    <property type="protein sequence ID" value="PDT43810.1"/>
    <property type="molecule type" value="Genomic_DNA"/>
</dbReference>
<evidence type="ECO:0008006" key="3">
    <source>
        <dbReference type="Google" id="ProtNLM"/>
    </source>
</evidence>
<comment type="caution">
    <text evidence="1">The sequence shown here is derived from an EMBL/GenBank/DDBJ whole genome shotgun (WGS) entry which is preliminary data.</text>
</comment>
<sequence>MDQTLSRRLFLWHNPQTDNQCRNERHMIQTSKIYREINRIGVQIKGLPDYWMGQARRISYDRVGSAGNTITEGRKPVSADMAILLVYQPRGLLESLFLQLEHLLSKGLGVVIVSNRKVLEHDRNRLSEYCHLIIERKNIGYDFGGYRDGILALHKRSIHPKSLFVMNDSVWFPIRKDCDLIDRCRESRSDIVGVFYNNKSKFRKNHHLQSYFYRFGEKVVSDSRFIAYWRKMPMYNDKRNVIRNLELKLTKIFQSMGFGINALYAPEDILKAFENIEVRNIWPVLDYYISALGYDQNTFWSAYNNELPKGGDTHALPIDAPNSRVFFHFLDAHPEILIHKLNSPIIKKNRDKRFVAQRRAIIEGGFLKEIDAVIQKELINWDR</sequence>
<dbReference type="InterPro" id="IPR007739">
    <property type="entry name" value="RgpF"/>
</dbReference>